<dbReference type="AlphaFoldDB" id="A0A0E9X245"/>
<reference evidence="1" key="2">
    <citation type="journal article" date="2015" name="Fish Shellfish Immunol.">
        <title>Early steps in the European eel (Anguilla anguilla)-Vibrio vulnificus interaction in the gills: Role of the RtxA13 toxin.</title>
        <authorList>
            <person name="Callol A."/>
            <person name="Pajuelo D."/>
            <person name="Ebbesson L."/>
            <person name="Teles M."/>
            <person name="MacKenzie S."/>
            <person name="Amaro C."/>
        </authorList>
    </citation>
    <scope>NUCLEOTIDE SEQUENCE</scope>
</reference>
<reference evidence="1" key="1">
    <citation type="submission" date="2014-11" db="EMBL/GenBank/DDBJ databases">
        <authorList>
            <person name="Amaro Gonzalez C."/>
        </authorList>
    </citation>
    <scope>NUCLEOTIDE SEQUENCE</scope>
</reference>
<accession>A0A0E9X245</accession>
<dbReference type="EMBL" id="GBXM01011795">
    <property type="protein sequence ID" value="JAH96782.1"/>
    <property type="molecule type" value="Transcribed_RNA"/>
</dbReference>
<sequence length="53" mass="6121">MWRSSLQNMGSWLSFRHPSTHVSCLTCLHRPHVSGWCRAEPVLLHLLLSHIVC</sequence>
<protein>
    <submittedName>
        <fullName evidence="1">Uncharacterized protein</fullName>
    </submittedName>
</protein>
<name>A0A0E9X245_ANGAN</name>
<proteinExistence type="predicted"/>
<organism evidence="1">
    <name type="scientific">Anguilla anguilla</name>
    <name type="common">European freshwater eel</name>
    <name type="synonym">Muraena anguilla</name>
    <dbReference type="NCBI Taxonomy" id="7936"/>
    <lineage>
        <taxon>Eukaryota</taxon>
        <taxon>Metazoa</taxon>
        <taxon>Chordata</taxon>
        <taxon>Craniata</taxon>
        <taxon>Vertebrata</taxon>
        <taxon>Euteleostomi</taxon>
        <taxon>Actinopterygii</taxon>
        <taxon>Neopterygii</taxon>
        <taxon>Teleostei</taxon>
        <taxon>Anguilliformes</taxon>
        <taxon>Anguillidae</taxon>
        <taxon>Anguilla</taxon>
    </lineage>
</organism>
<evidence type="ECO:0000313" key="1">
    <source>
        <dbReference type="EMBL" id="JAH96782.1"/>
    </source>
</evidence>